<feature type="domain" description="Alpha-D-phosphohexomutase C-terminal" evidence="17">
    <location>
        <begin position="491"/>
        <end position="533"/>
    </location>
</feature>
<accession>A0A1H2Q684</accession>
<keyword evidence="10 15" id="KW-0460">Magnesium</keyword>
<feature type="domain" description="Alpha-D-phosphohexomutase alpha/beta/alpha" evidence="19">
    <location>
        <begin position="205"/>
        <end position="307"/>
    </location>
</feature>
<evidence type="ECO:0000313" key="22">
    <source>
        <dbReference type="Proteomes" id="UP000198534"/>
    </source>
</evidence>
<evidence type="ECO:0000256" key="10">
    <source>
        <dbReference type="ARBA" id="ARBA00022842"/>
    </source>
</evidence>
<dbReference type="InterPro" id="IPR016066">
    <property type="entry name" value="A-D-PHexomutase_CS"/>
</dbReference>
<keyword evidence="9 15" id="KW-0479">Metal-binding</keyword>
<dbReference type="PROSITE" id="PS00710">
    <property type="entry name" value="PGM_PMM"/>
    <property type="match status" value="1"/>
</dbReference>
<dbReference type="PRINTS" id="PR00509">
    <property type="entry name" value="PGMPMM"/>
</dbReference>
<dbReference type="OrthoDB" id="9806956at2"/>
<evidence type="ECO:0000256" key="15">
    <source>
        <dbReference type="RuleBase" id="RU004326"/>
    </source>
</evidence>
<sequence length="560" mass="62270">MNEHYNRWLHHRGLDPDLMQELLLLSQDEIEDCFYRHLDFGTAGMRGLLGPGINRMNLYTVRRVTEGLARTLIAQGDDTRKRGVAIAYDSRRFSPEFGAEAAGTLASHSVRVYLYPSLRPTPMLSYAVRHLGAAAGIMITASHNPASYNGYKVYGSDGAQMPPHRVDKILQALAGIDELALPSHSLQDGIASGWIKEIGSEVDTAYYNHVLSLSHENNATANQQLKVIFTPLHGTGNRPVRHILGELGFTQVHTVSAQETPDPDFPTVSAPNPEEHDVFTLALTEAEQYTADIVIGTDPDADRLGLYARNPAGNYTAFNGNQIGALLLHYTLERKAAKGELSSQGIVLKSIVTSEMGRSIASSFGVKMEDTLTGFKYIAEKVDRYEALNTPFLFGYEESYGYLLGSFVRDKDAIQAAMMCCEMAAYYKQAQNLTLTEVLEILYQQHGAYIESIFSFTFQGKKGLEKMSTLMDTLRNQPLKQIADLPIAQVKDYRLGIDHLPKANVLKYLCTDNSWVAIRPSGTEPKIKFYISAVADIIDAAQEKKKRMEKDLRDRLETSL</sequence>
<evidence type="ECO:0000256" key="9">
    <source>
        <dbReference type="ARBA" id="ARBA00022723"/>
    </source>
</evidence>
<evidence type="ECO:0000256" key="1">
    <source>
        <dbReference type="ARBA" id="ARBA00000443"/>
    </source>
</evidence>
<dbReference type="GO" id="GO:0008973">
    <property type="term" value="F:phosphopentomutase activity"/>
    <property type="evidence" value="ECO:0007669"/>
    <property type="project" value="TreeGrafter"/>
</dbReference>
<dbReference type="GO" id="GO:0006166">
    <property type="term" value="P:purine ribonucleoside salvage"/>
    <property type="evidence" value="ECO:0007669"/>
    <property type="project" value="TreeGrafter"/>
</dbReference>
<keyword evidence="11" id="KW-0413">Isomerase</keyword>
<evidence type="ECO:0000256" key="8">
    <source>
        <dbReference type="ARBA" id="ARBA00022553"/>
    </source>
</evidence>
<evidence type="ECO:0000256" key="6">
    <source>
        <dbReference type="ARBA" id="ARBA00012728"/>
    </source>
</evidence>
<comment type="pathway">
    <text evidence="3">Glycolipid metabolism; diglucosyl-diacylglycerol biosynthesis.</text>
</comment>
<dbReference type="PANTHER" id="PTHR45745:SF1">
    <property type="entry name" value="PHOSPHOGLUCOMUTASE 2B-RELATED"/>
    <property type="match status" value="1"/>
</dbReference>
<dbReference type="InterPro" id="IPR005843">
    <property type="entry name" value="A-D-PHexomutase_C"/>
</dbReference>
<dbReference type="InterPro" id="IPR005844">
    <property type="entry name" value="A-D-PHexomutase_a/b/a-I"/>
</dbReference>
<comment type="cofactor">
    <cofactor evidence="2">
        <name>Mg(2+)</name>
        <dbReference type="ChEBI" id="CHEBI:18420"/>
    </cofactor>
</comment>
<dbReference type="EC" id="5.4.2.2" evidence="6"/>
<dbReference type="RefSeq" id="WP_091734649.1">
    <property type="nucleotide sequence ID" value="NZ_FNNQ01000001.1"/>
</dbReference>
<dbReference type="Pfam" id="PF02880">
    <property type="entry name" value="PGM_PMM_III"/>
    <property type="match status" value="1"/>
</dbReference>
<dbReference type="PANTHER" id="PTHR45745">
    <property type="entry name" value="PHOSPHOMANNOMUTASE 45A"/>
    <property type="match status" value="1"/>
</dbReference>
<organism evidence="21 22">
    <name type="scientific">Marininema mesophilum</name>
    <dbReference type="NCBI Taxonomy" id="1048340"/>
    <lineage>
        <taxon>Bacteria</taxon>
        <taxon>Bacillati</taxon>
        <taxon>Bacillota</taxon>
        <taxon>Bacilli</taxon>
        <taxon>Bacillales</taxon>
        <taxon>Thermoactinomycetaceae</taxon>
        <taxon>Marininema</taxon>
    </lineage>
</organism>
<protein>
    <recommendedName>
        <fullName evidence="12">Phosphoglucomutase</fullName>
        <ecNumber evidence="6">5.4.2.2</ecNumber>
    </recommendedName>
    <alternativeName>
        <fullName evidence="14">Alpha-phosphoglucomutase</fullName>
    </alternativeName>
    <alternativeName>
        <fullName evidence="13">Glucose phosphomutase</fullName>
    </alternativeName>
</protein>
<evidence type="ECO:0000256" key="2">
    <source>
        <dbReference type="ARBA" id="ARBA00001946"/>
    </source>
</evidence>
<proteinExistence type="inferred from homology"/>
<gene>
    <name evidence="21" type="ORF">SAMN05444487_101121</name>
</gene>
<feature type="coiled-coil region" evidence="16">
    <location>
        <begin position="531"/>
        <end position="558"/>
    </location>
</feature>
<evidence type="ECO:0000256" key="7">
    <source>
        <dbReference type="ARBA" id="ARBA00022526"/>
    </source>
</evidence>
<evidence type="ECO:0000256" key="16">
    <source>
        <dbReference type="SAM" id="Coils"/>
    </source>
</evidence>
<dbReference type="Pfam" id="PF02878">
    <property type="entry name" value="PGM_PMM_I"/>
    <property type="match status" value="1"/>
</dbReference>
<feature type="domain" description="Alpha-D-phosphohexomutase alpha/beta/alpha" evidence="18">
    <location>
        <begin position="39"/>
        <end position="178"/>
    </location>
</feature>
<evidence type="ECO:0000256" key="12">
    <source>
        <dbReference type="ARBA" id="ARBA00039995"/>
    </source>
</evidence>
<dbReference type="InterPro" id="IPR005841">
    <property type="entry name" value="Alpha-D-phosphohexomutase_SF"/>
</dbReference>
<evidence type="ECO:0000256" key="4">
    <source>
        <dbReference type="ARBA" id="ARBA00005189"/>
    </source>
</evidence>
<comment type="similarity">
    <text evidence="5 15">Belongs to the phosphohexose mutase family.</text>
</comment>
<comment type="pathway">
    <text evidence="4">Lipid metabolism.</text>
</comment>
<dbReference type="SUPFAM" id="SSF53738">
    <property type="entry name" value="Phosphoglucomutase, first 3 domains"/>
    <property type="match status" value="3"/>
</dbReference>
<evidence type="ECO:0000259" key="18">
    <source>
        <dbReference type="Pfam" id="PF02878"/>
    </source>
</evidence>
<dbReference type="GO" id="GO:0000287">
    <property type="term" value="F:magnesium ion binding"/>
    <property type="evidence" value="ECO:0007669"/>
    <property type="project" value="InterPro"/>
</dbReference>
<evidence type="ECO:0000256" key="3">
    <source>
        <dbReference type="ARBA" id="ARBA00005164"/>
    </source>
</evidence>
<name>A0A1H2Q684_9BACL</name>
<dbReference type="EMBL" id="FNNQ01000001">
    <property type="protein sequence ID" value="SDW02676.1"/>
    <property type="molecule type" value="Genomic_DNA"/>
</dbReference>
<evidence type="ECO:0000256" key="11">
    <source>
        <dbReference type="ARBA" id="ARBA00023235"/>
    </source>
</evidence>
<keyword evidence="16" id="KW-0175">Coiled coil</keyword>
<dbReference type="InterPro" id="IPR005845">
    <property type="entry name" value="A-D-PHexomutase_a/b/a-II"/>
</dbReference>
<keyword evidence="22" id="KW-1185">Reference proteome</keyword>
<evidence type="ECO:0000313" key="21">
    <source>
        <dbReference type="EMBL" id="SDW02676.1"/>
    </source>
</evidence>
<evidence type="ECO:0000259" key="20">
    <source>
        <dbReference type="Pfam" id="PF02880"/>
    </source>
</evidence>
<reference evidence="21 22" key="1">
    <citation type="submission" date="2016-10" db="EMBL/GenBank/DDBJ databases">
        <authorList>
            <person name="de Groot N.N."/>
        </authorList>
    </citation>
    <scope>NUCLEOTIDE SEQUENCE [LARGE SCALE GENOMIC DNA]</scope>
    <source>
        <strain evidence="21 22">DSM 45610</strain>
    </source>
</reference>
<dbReference type="AlphaFoldDB" id="A0A1H2Q684"/>
<evidence type="ECO:0000256" key="13">
    <source>
        <dbReference type="ARBA" id="ARBA00041398"/>
    </source>
</evidence>
<feature type="domain" description="Alpha-D-phosphohexomutase alpha/beta/alpha" evidence="20">
    <location>
        <begin position="319"/>
        <end position="439"/>
    </location>
</feature>
<dbReference type="Gene3D" id="3.30.310.50">
    <property type="entry name" value="Alpha-D-phosphohexomutase, C-terminal domain"/>
    <property type="match status" value="1"/>
</dbReference>
<evidence type="ECO:0000256" key="5">
    <source>
        <dbReference type="ARBA" id="ARBA00010231"/>
    </source>
</evidence>
<evidence type="ECO:0000259" key="17">
    <source>
        <dbReference type="Pfam" id="PF00408"/>
    </source>
</evidence>
<dbReference type="Gene3D" id="3.40.120.10">
    <property type="entry name" value="Alpha-D-Glucose-1,6-Bisphosphate, subunit A, domain 3"/>
    <property type="match status" value="3"/>
</dbReference>
<keyword evidence="8" id="KW-0597">Phosphoprotein</keyword>
<dbReference type="Proteomes" id="UP000198534">
    <property type="component" value="Unassembled WGS sequence"/>
</dbReference>
<comment type="catalytic activity">
    <reaction evidence="1">
        <text>alpha-D-glucose 1-phosphate = alpha-D-glucose 6-phosphate</text>
        <dbReference type="Rhea" id="RHEA:23536"/>
        <dbReference type="ChEBI" id="CHEBI:58225"/>
        <dbReference type="ChEBI" id="CHEBI:58601"/>
        <dbReference type="EC" id="5.4.2.2"/>
    </reaction>
</comment>
<keyword evidence="7" id="KW-0313">Glucose metabolism</keyword>
<keyword evidence="7" id="KW-0119">Carbohydrate metabolism</keyword>
<dbReference type="GO" id="GO:0004614">
    <property type="term" value="F:phosphoglucomutase activity"/>
    <property type="evidence" value="ECO:0007669"/>
    <property type="project" value="UniProtKB-EC"/>
</dbReference>
<dbReference type="InterPro" id="IPR005846">
    <property type="entry name" value="A-D-PHexomutase_a/b/a-III"/>
</dbReference>
<evidence type="ECO:0000256" key="14">
    <source>
        <dbReference type="ARBA" id="ARBA00041467"/>
    </source>
</evidence>
<dbReference type="InterPro" id="IPR016055">
    <property type="entry name" value="A-D-PHexomutase_a/b/a-I/II/III"/>
</dbReference>
<evidence type="ECO:0000259" key="19">
    <source>
        <dbReference type="Pfam" id="PF02879"/>
    </source>
</evidence>
<dbReference type="InterPro" id="IPR036900">
    <property type="entry name" value="A-D-PHexomutase_C_sf"/>
</dbReference>
<dbReference type="STRING" id="1048340.SAMN05444487_101121"/>
<dbReference type="GO" id="GO:0006006">
    <property type="term" value="P:glucose metabolic process"/>
    <property type="evidence" value="ECO:0007669"/>
    <property type="project" value="UniProtKB-KW"/>
</dbReference>
<dbReference type="Pfam" id="PF02879">
    <property type="entry name" value="PGM_PMM_II"/>
    <property type="match status" value="1"/>
</dbReference>
<dbReference type="SUPFAM" id="SSF55957">
    <property type="entry name" value="Phosphoglucomutase, C-terminal domain"/>
    <property type="match status" value="1"/>
</dbReference>
<dbReference type="CDD" id="cd05799">
    <property type="entry name" value="PGM2"/>
    <property type="match status" value="1"/>
</dbReference>
<dbReference type="Pfam" id="PF00408">
    <property type="entry name" value="PGM_PMM_IV"/>
    <property type="match status" value="1"/>
</dbReference>